<dbReference type="Proteomes" id="UP000799776">
    <property type="component" value="Unassembled WGS sequence"/>
</dbReference>
<feature type="compositionally biased region" description="Basic and acidic residues" evidence="1">
    <location>
        <begin position="129"/>
        <end position="152"/>
    </location>
</feature>
<proteinExistence type="predicted"/>
<evidence type="ECO:0000313" key="4">
    <source>
        <dbReference type="Proteomes" id="UP000799776"/>
    </source>
</evidence>
<feature type="region of interest" description="Disordered" evidence="1">
    <location>
        <begin position="182"/>
        <end position="236"/>
    </location>
</feature>
<feature type="compositionally biased region" description="Basic residues" evidence="1">
    <location>
        <begin position="118"/>
        <end position="128"/>
    </location>
</feature>
<gene>
    <name evidence="3" type="ORF">K490DRAFT_64500</name>
</gene>
<keyword evidence="4" id="KW-1185">Reference proteome</keyword>
<organism evidence="3 4">
    <name type="scientific">Saccharata proteae CBS 121410</name>
    <dbReference type="NCBI Taxonomy" id="1314787"/>
    <lineage>
        <taxon>Eukaryota</taxon>
        <taxon>Fungi</taxon>
        <taxon>Dikarya</taxon>
        <taxon>Ascomycota</taxon>
        <taxon>Pezizomycotina</taxon>
        <taxon>Dothideomycetes</taxon>
        <taxon>Dothideomycetes incertae sedis</taxon>
        <taxon>Botryosphaeriales</taxon>
        <taxon>Saccharataceae</taxon>
        <taxon>Saccharata</taxon>
    </lineage>
</organism>
<keyword evidence="2" id="KW-1133">Transmembrane helix</keyword>
<dbReference type="AlphaFoldDB" id="A0A9P4HUT4"/>
<evidence type="ECO:0000256" key="1">
    <source>
        <dbReference type="SAM" id="MobiDB-lite"/>
    </source>
</evidence>
<keyword evidence="2" id="KW-0472">Membrane</keyword>
<sequence>MPPLPSLHGGAPAASIRSLMSLLPRMLHPSVKQSASGTGRSLLASALSRRQSSSDGYIPLVYQGLNSGPSPGVVVGIVLGSVAGFLLLVWLLYQLANSSGRNNIHGDEEIVVRERRPGRSRRSGRTRSSRTEVREISRSPRRERIVVEERRGPSMPPPRPRSVLVEERIERSRERRVEGDDIVEVIEEHSPAPRRHRSRRDSRGGYRSVDPELYAGGDYPPRHISRGRSARDYDYD</sequence>
<dbReference type="EMBL" id="ML978716">
    <property type="protein sequence ID" value="KAF2088449.1"/>
    <property type="molecule type" value="Genomic_DNA"/>
</dbReference>
<protein>
    <submittedName>
        <fullName evidence="3">Uncharacterized protein</fullName>
    </submittedName>
</protein>
<keyword evidence="2" id="KW-0812">Transmembrane</keyword>
<reference evidence="3" key="1">
    <citation type="journal article" date="2020" name="Stud. Mycol.">
        <title>101 Dothideomycetes genomes: a test case for predicting lifestyles and emergence of pathogens.</title>
        <authorList>
            <person name="Haridas S."/>
            <person name="Albert R."/>
            <person name="Binder M."/>
            <person name="Bloem J."/>
            <person name="Labutti K."/>
            <person name="Salamov A."/>
            <person name="Andreopoulos B."/>
            <person name="Baker S."/>
            <person name="Barry K."/>
            <person name="Bills G."/>
            <person name="Bluhm B."/>
            <person name="Cannon C."/>
            <person name="Castanera R."/>
            <person name="Culley D."/>
            <person name="Daum C."/>
            <person name="Ezra D."/>
            <person name="Gonzalez J."/>
            <person name="Henrissat B."/>
            <person name="Kuo A."/>
            <person name="Liang C."/>
            <person name="Lipzen A."/>
            <person name="Lutzoni F."/>
            <person name="Magnuson J."/>
            <person name="Mondo S."/>
            <person name="Nolan M."/>
            <person name="Ohm R."/>
            <person name="Pangilinan J."/>
            <person name="Park H.-J."/>
            <person name="Ramirez L."/>
            <person name="Alfaro M."/>
            <person name="Sun H."/>
            <person name="Tritt A."/>
            <person name="Yoshinaga Y."/>
            <person name="Zwiers L.-H."/>
            <person name="Turgeon B."/>
            <person name="Goodwin S."/>
            <person name="Spatafora J."/>
            <person name="Crous P."/>
            <person name="Grigoriev I."/>
        </authorList>
    </citation>
    <scope>NUCLEOTIDE SEQUENCE</scope>
    <source>
        <strain evidence="3">CBS 121410</strain>
    </source>
</reference>
<comment type="caution">
    <text evidence="3">The sequence shown here is derived from an EMBL/GenBank/DDBJ whole genome shotgun (WGS) entry which is preliminary data.</text>
</comment>
<accession>A0A9P4HUT4</accession>
<feature type="region of interest" description="Disordered" evidence="1">
    <location>
        <begin position="115"/>
        <end position="163"/>
    </location>
</feature>
<evidence type="ECO:0000256" key="2">
    <source>
        <dbReference type="SAM" id="Phobius"/>
    </source>
</evidence>
<feature type="transmembrane region" description="Helical" evidence="2">
    <location>
        <begin position="73"/>
        <end position="93"/>
    </location>
</feature>
<name>A0A9P4HUT4_9PEZI</name>
<evidence type="ECO:0000313" key="3">
    <source>
        <dbReference type="EMBL" id="KAF2088449.1"/>
    </source>
</evidence>